<dbReference type="InterPro" id="IPR013766">
    <property type="entry name" value="Thioredoxin_domain"/>
</dbReference>
<dbReference type="PANTHER" id="PTHR42852:SF6">
    <property type="entry name" value="THIOL:DISULFIDE INTERCHANGE PROTEIN DSBE"/>
    <property type="match status" value="1"/>
</dbReference>
<keyword evidence="2" id="KW-0201">Cytochrome c-type biogenesis</keyword>
<name>A0A5P2FZL5_9BACT</name>
<gene>
    <name evidence="6" type="ORF">E0W69_003925</name>
</gene>
<organism evidence="6 7">
    <name type="scientific">Rhizosphaericola mali</name>
    <dbReference type="NCBI Taxonomy" id="2545455"/>
    <lineage>
        <taxon>Bacteria</taxon>
        <taxon>Pseudomonadati</taxon>
        <taxon>Bacteroidota</taxon>
        <taxon>Chitinophagia</taxon>
        <taxon>Chitinophagales</taxon>
        <taxon>Chitinophagaceae</taxon>
        <taxon>Rhizosphaericola</taxon>
    </lineage>
</organism>
<dbReference type="Gene3D" id="3.40.30.10">
    <property type="entry name" value="Glutaredoxin"/>
    <property type="match status" value="1"/>
</dbReference>
<evidence type="ECO:0000256" key="2">
    <source>
        <dbReference type="ARBA" id="ARBA00022748"/>
    </source>
</evidence>
<sequence length="375" mass="42837">MKSILITIVSIAFIGNYSIAQKKQNNVLVSGSVTNGKISYLIFNRYTVDNVFADTIKVKNNLFSYRQSVDEPQWTNVEIPEIKQQGLDDFSFFMEKGTISIELNANSIGKSFAKGTLNNDLRTAYLNKNKILLDSISDYTLQYLNIEDHTSADDAAQDSLMYLNDRLDKLGTVKMLLDSEYVTKYSDTYFALSLLKDELKNGIAIETAQPLFDNLDNSLSKTMLWAEVNKTITHLLQYKIENKVTDLNALDSSNTAVNLQNFYKKNSYTLIDLWASWCIPCQQEFPYLRNAFAKYKNQGFNIYGLSIDFTKDAWMNALNRLKLPWLNVNQGQNLPDFYMVSGIPFNVLVDSNGRIVARDLRGEKLSETLTRLYNK</sequence>
<dbReference type="InterPro" id="IPR025380">
    <property type="entry name" value="DUF4369"/>
</dbReference>
<dbReference type="PROSITE" id="PS51352">
    <property type="entry name" value="THIOREDOXIN_2"/>
    <property type="match status" value="1"/>
</dbReference>
<evidence type="ECO:0000313" key="6">
    <source>
        <dbReference type="EMBL" id="QES87848.1"/>
    </source>
</evidence>
<protein>
    <submittedName>
        <fullName evidence="6">AhpC/TSA family protein</fullName>
    </submittedName>
</protein>
<comment type="subcellular location">
    <subcellularLocation>
        <location evidence="1">Cell envelope</location>
    </subcellularLocation>
</comment>
<proteinExistence type="predicted"/>
<evidence type="ECO:0000313" key="7">
    <source>
        <dbReference type="Proteomes" id="UP000292424"/>
    </source>
</evidence>
<evidence type="ECO:0000259" key="5">
    <source>
        <dbReference type="PROSITE" id="PS51352"/>
    </source>
</evidence>
<keyword evidence="3" id="KW-1015">Disulfide bond</keyword>
<dbReference type="KEGG" id="arac:E0W69_003925"/>
<dbReference type="Pfam" id="PF13905">
    <property type="entry name" value="Thioredoxin_8"/>
    <property type="match status" value="1"/>
</dbReference>
<dbReference type="InterPro" id="IPR036249">
    <property type="entry name" value="Thioredoxin-like_sf"/>
</dbReference>
<feature type="domain" description="Thioredoxin" evidence="5">
    <location>
        <begin position="238"/>
        <end position="375"/>
    </location>
</feature>
<dbReference type="OrthoDB" id="1069091at2"/>
<dbReference type="Pfam" id="PF14289">
    <property type="entry name" value="DUF4369"/>
    <property type="match status" value="1"/>
</dbReference>
<dbReference type="AlphaFoldDB" id="A0A5P2FZL5"/>
<dbReference type="GO" id="GO:0030313">
    <property type="term" value="C:cell envelope"/>
    <property type="evidence" value="ECO:0007669"/>
    <property type="project" value="UniProtKB-SubCell"/>
</dbReference>
<dbReference type="EMBL" id="CP044016">
    <property type="protein sequence ID" value="QES87848.1"/>
    <property type="molecule type" value="Genomic_DNA"/>
</dbReference>
<dbReference type="InterPro" id="IPR012336">
    <property type="entry name" value="Thioredoxin-like_fold"/>
</dbReference>
<dbReference type="InterPro" id="IPR050553">
    <property type="entry name" value="Thioredoxin_ResA/DsbE_sf"/>
</dbReference>
<dbReference type="PANTHER" id="PTHR42852">
    <property type="entry name" value="THIOL:DISULFIDE INTERCHANGE PROTEIN DSBE"/>
    <property type="match status" value="1"/>
</dbReference>
<dbReference type="Proteomes" id="UP000292424">
    <property type="component" value="Chromosome"/>
</dbReference>
<evidence type="ECO:0000256" key="3">
    <source>
        <dbReference type="ARBA" id="ARBA00023157"/>
    </source>
</evidence>
<keyword evidence="4" id="KW-0676">Redox-active center</keyword>
<dbReference type="CDD" id="cd02966">
    <property type="entry name" value="TlpA_like_family"/>
    <property type="match status" value="1"/>
</dbReference>
<evidence type="ECO:0000256" key="1">
    <source>
        <dbReference type="ARBA" id="ARBA00004196"/>
    </source>
</evidence>
<keyword evidence="7" id="KW-1185">Reference proteome</keyword>
<dbReference type="SUPFAM" id="SSF52833">
    <property type="entry name" value="Thioredoxin-like"/>
    <property type="match status" value="1"/>
</dbReference>
<dbReference type="RefSeq" id="WP_131328735.1">
    <property type="nucleotide sequence ID" value="NZ_CP044016.1"/>
</dbReference>
<reference evidence="6 7" key="1">
    <citation type="submission" date="2019-09" db="EMBL/GenBank/DDBJ databases">
        <title>Complete genome sequence of Arachidicoccus sp. B3-10 isolated from apple orchard soil.</title>
        <authorList>
            <person name="Kim H.S."/>
            <person name="Han K.-I."/>
            <person name="Suh M.K."/>
            <person name="Lee K.C."/>
            <person name="Eom M.K."/>
            <person name="Kim J.-S."/>
            <person name="Kang S.W."/>
            <person name="Sin Y."/>
            <person name="Lee J.-S."/>
        </authorList>
    </citation>
    <scope>NUCLEOTIDE SEQUENCE [LARGE SCALE GENOMIC DNA]</scope>
    <source>
        <strain evidence="6 7">B3-10</strain>
    </source>
</reference>
<accession>A0A5P2FZL5</accession>
<dbReference type="GO" id="GO:0017004">
    <property type="term" value="P:cytochrome complex assembly"/>
    <property type="evidence" value="ECO:0007669"/>
    <property type="project" value="UniProtKB-KW"/>
</dbReference>
<evidence type="ECO:0000256" key="4">
    <source>
        <dbReference type="ARBA" id="ARBA00023284"/>
    </source>
</evidence>